<dbReference type="InterPro" id="IPR002885">
    <property type="entry name" value="PPR_rpt"/>
</dbReference>
<evidence type="ECO:0000313" key="5">
    <source>
        <dbReference type="EMBL" id="KAL0926752.1"/>
    </source>
</evidence>
<dbReference type="NCBIfam" id="TIGR00756">
    <property type="entry name" value="PPR"/>
    <property type="match status" value="5"/>
</dbReference>
<dbReference type="FunFam" id="1.25.40.10:FF:000733">
    <property type="entry name" value="Pentatricopeptide repeat-containing protein, chloroplastic"/>
    <property type="match status" value="1"/>
</dbReference>
<dbReference type="PANTHER" id="PTHR24015">
    <property type="entry name" value="OS07G0578800 PROTEIN-RELATED"/>
    <property type="match status" value="1"/>
</dbReference>
<dbReference type="Pfam" id="PF01535">
    <property type="entry name" value="PPR"/>
    <property type="match status" value="3"/>
</dbReference>
<evidence type="ECO:0000256" key="2">
    <source>
        <dbReference type="PROSITE-ProRule" id="PRU00708"/>
    </source>
</evidence>
<feature type="repeat" description="PPR" evidence="2">
    <location>
        <begin position="579"/>
        <end position="614"/>
    </location>
</feature>
<feature type="compositionally biased region" description="Low complexity" evidence="3">
    <location>
        <begin position="8"/>
        <end position="25"/>
    </location>
</feature>
<dbReference type="InterPro" id="IPR032867">
    <property type="entry name" value="DYW_dom"/>
</dbReference>
<dbReference type="PANTHER" id="PTHR24015:SF1892">
    <property type="entry name" value="OS04G0118700 PROTEIN"/>
    <property type="match status" value="1"/>
</dbReference>
<feature type="repeat" description="PPR" evidence="2">
    <location>
        <begin position="457"/>
        <end position="491"/>
    </location>
</feature>
<feature type="region of interest" description="Disordered" evidence="3">
    <location>
        <begin position="1"/>
        <end position="48"/>
    </location>
</feature>
<dbReference type="InterPro" id="IPR046960">
    <property type="entry name" value="PPR_At4g14850-like_plant"/>
</dbReference>
<keyword evidence="6" id="KW-1185">Reference proteome</keyword>
<reference evidence="5 6" key="1">
    <citation type="journal article" date="2024" name="Plant Biotechnol. J.">
        <title>Dendrobium thyrsiflorum genome and its molecular insights into genes involved in important horticultural traits.</title>
        <authorList>
            <person name="Chen B."/>
            <person name="Wang J.Y."/>
            <person name="Zheng P.J."/>
            <person name="Li K.L."/>
            <person name="Liang Y.M."/>
            <person name="Chen X.F."/>
            <person name="Zhang C."/>
            <person name="Zhao X."/>
            <person name="He X."/>
            <person name="Zhang G.Q."/>
            <person name="Liu Z.J."/>
            <person name="Xu Q."/>
        </authorList>
    </citation>
    <scope>NUCLEOTIDE SEQUENCE [LARGE SCALE GENOMIC DNA]</scope>
    <source>
        <strain evidence="5">GZMU011</strain>
    </source>
</reference>
<dbReference type="FunFam" id="1.25.40.10:FF:001359">
    <property type="entry name" value="Pentatricopeptide repeat-containing protein At3g57430, chloroplastic"/>
    <property type="match status" value="1"/>
</dbReference>
<feature type="domain" description="DYW" evidence="4">
    <location>
        <begin position="796"/>
        <end position="888"/>
    </location>
</feature>
<dbReference type="EMBL" id="JANQDX010000003">
    <property type="protein sequence ID" value="KAL0926752.1"/>
    <property type="molecule type" value="Genomic_DNA"/>
</dbReference>
<evidence type="ECO:0000256" key="3">
    <source>
        <dbReference type="SAM" id="MobiDB-lite"/>
    </source>
</evidence>
<comment type="caution">
    <text evidence="5">The sequence shown here is derived from an EMBL/GenBank/DDBJ whole genome shotgun (WGS) entry which is preliminary data.</text>
</comment>
<dbReference type="Pfam" id="PF13041">
    <property type="entry name" value="PPR_2"/>
    <property type="match status" value="3"/>
</dbReference>
<dbReference type="Proteomes" id="UP001552299">
    <property type="component" value="Unassembled WGS sequence"/>
</dbReference>
<evidence type="ECO:0000256" key="1">
    <source>
        <dbReference type="ARBA" id="ARBA00022737"/>
    </source>
</evidence>
<dbReference type="InterPro" id="IPR011990">
    <property type="entry name" value="TPR-like_helical_dom_sf"/>
</dbReference>
<name>A0ABD0VWE3_DENTH</name>
<dbReference type="PROSITE" id="PS51375">
    <property type="entry name" value="PPR"/>
    <property type="match status" value="4"/>
</dbReference>
<dbReference type="AlphaFoldDB" id="A0ABD0VWE3"/>
<protein>
    <recommendedName>
        <fullName evidence="4">DYW domain-containing protein</fullName>
    </recommendedName>
</protein>
<dbReference type="Pfam" id="PF20431">
    <property type="entry name" value="E_motif"/>
    <property type="match status" value="1"/>
</dbReference>
<accession>A0ABD0VWE3</accession>
<dbReference type="FunFam" id="1.25.40.10:FF:002471">
    <property type="entry name" value="Pentatricopeptide repeat-containing protein chloroplastic"/>
    <property type="match status" value="1"/>
</dbReference>
<gene>
    <name evidence="5" type="ORF">M5K25_003000</name>
</gene>
<feature type="repeat" description="PPR" evidence="2">
    <location>
        <begin position="147"/>
        <end position="181"/>
    </location>
</feature>
<organism evidence="5 6">
    <name type="scientific">Dendrobium thyrsiflorum</name>
    <name type="common">Pinecone-like raceme dendrobium</name>
    <name type="synonym">Orchid</name>
    <dbReference type="NCBI Taxonomy" id="117978"/>
    <lineage>
        <taxon>Eukaryota</taxon>
        <taxon>Viridiplantae</taxon>
        <taxon>Streptophyta</taxon>
        <taxon>Embryophyta</taxon>
        <taxon>Tracheophyta</taxon>
        <taxon>Spermatophyta</taxon>
        <taxon>Magnoliopsida</taxon>
        <taxon>Liliopsida</taxon>
        <taxon>Asparagales</taxon>
        <taxon>Orchidaceae</taxon>
        <taxon>Epidendroideae</taxon>
        <taxon>Malaxideae</taxon>
        <taxon>Dendrobiinae</taxon>
        <taxon>Dendrobium</taxon>
    </lineage>
</organism>
<evidence type="ECO:0000259" key="4">
    <source>
        <dbReference type="Pfam" id="PF14432"/>
    </source>
</evidence>
<dbReference type="InterPro" id="IPR046848">
    <property type="entry name" value="E_motif"/>
</dbReference>
<proteinExistence type="predicted"/>
<dbReference type="FunFam" id="1.25.40.10:FF:000361">
    <property type="entry name" value="Pentatricopeptide repeat-containing protein chloroplastic"/>
    <property type="match status" value="1"/>
</dbReference>
<evidence type="ECO:0000313" key="6">
    <source>
        <dbReference type="Proteomes" id="UP001552299"/>
    </source>
</evidence>
<feature type="repeat" description="PPR" evidence="2">
    <location>
        <begin position="253"/>
        <end position="287"/>
    </location>
</feature>
<dbReference type="Pfam" id="PF14432">
    <property type="entry name" value="DYW_deaminase"/>
    <property type="match status" value="1"/>
</dbReference>
<sequence length="894" mass="99308">MSVLQIVPSSPTPHHLLLPPQTHQPNKFQKAPRTFPADADEPASPSSSWVETLRSHSRNNCFHSALRTYVDMTAAGALPDHFAFPAALKSAAGLHDLASGRQLHAASIKFGHMSSPAAVPNSLVTMYAKCGDICNALKVFDRISEPDQVSWNSIISALCMFEEWEMALEGFRIMQEHGFDESSFTLVSVSQACTSVGKRDGRRLAKELHGHGLRVGLYSDGKTYTYNSLITLYAKLGSIGDSVALFDRFDDRDIVTWNTMISSLAQNERYMEAMDVLHRMVVGGIKPDGVTLSSILPVCTQTDLLDSGKEIHAFSVRNDGLCENSFVASALVDMYCNFGEVVKARLVFDGVSEPRLGLWNAMISGYSQNAFDEEALELFIVMEEAAGLCPNATTLASVLPSCVRSKAFSSKESIHGYVVKKGLGSDKYVQNALMDMYARVGKMEVSWKIFSCLGARDVVTWNTMISGCIVADQLTEAFQLLSEMQRTRKRTAECKEAEDECSTYEGLDYERPNNITLMTLLPSCASLTALVKGKEIHGYAIRNRLDYDIAVGSALVDMYAKCGCLTLSRRVFERMPKRNVITWNVLIMAYGMNGHGEEALKLFHDMVARREVRPNEVTFIAVFAACSHSGLVNEGLELFNRMKVEYGVERSPDHYACVVDMLGRSGQLEKAYQLIKTMEPDSNQTGAWSSLLGACCIHRDIKLGEISANQLFELEPNEASHYILLSNIFAASGLWDRANEVRKRMKEMGVRKEPGCSWIEVGDKVHQFTVGDSLHPQSPQLHAHLDALWEKMRKEGYVPDTSCVLHNVDEDEKEILLCGHSEKLAIAFGLLNTPAGSTIRVAKNLRVCNDCHEATKFISKIVKREIILRDVKRFHHFKDGSCSCRDYWSGIIGA</sequence>
<dbReference type="Gene3D" id="1.25.40.10">
    <property type="entry name" value="Tetratricopeptide repeat domain"/>
    <property type="match status" value="6"/>
</dbReference>
<keyword evidence="1" id="KW-0677">Repeat</keyword>